<dbReference type="InterPro" id="IPR059226">
    <property type="entry name" value="Choice_anch_Q_dom"/>
</dbReference>
<organism evidence="2 3">
    <name type="scientific">Kribbella antibiotica</name>
    <dbReference type="NCBI Taxonomy" id="190195"/>
    <lineage>
        <taxon>Bacteria</taxon>
        <taxon>Bacillati</taxon>
        <taxon>Actinomycetota</taxon>
        <taxon>Actinomycetes</taxon>
        <taxon>Propionibacteriales</taxon>
        <taxon>Kribbellaceae</taxon>
        <taxon>Kribbella</taxon>
    </lineage>
</organism>
<gene>
    <name evidence="2" type="ORF">E1263_28210</name>
</gene>
<comment type="caution">
    <text evidence="2">The sequence shown here is derived from an EMBL/GenBank/DDBJ whole genome shotgun (WGS) entry which is preliminary data.</text>
</comment>
<accession>A0A4R4Z5D1</accession>
<sequence length="101" mass="10089">MTTSSTIDYNANLYGGASLPVPSSDRRAKVGNPRFLGPITGPHGTPETGPALNAALPLGIGAGSPAINTGVTATDNGGADYAGAPVYNGLPDIGAFEYRTN</sequence>
<keyword evidence="3" id="KW-1185">Reference proteome</keyword>
<dbReference type="Proteomes" id="UP000295124">
    <property type="component" value="Unassembled WGS sequence"/>
</dbReference>
<proteinExistence type="predicted"/>
<protein>
    <submittedName>
        <fullName evidence="2">Uncharacterized protein</fullName>
    </submittedName>
</protein>
<evidence type="ECO:0000313" key="3">
    <source>
        <dbReference type="Proteomes" id="UP000295124"/>
    </source>
</evidence>
<dbReference type="OrthoDB" id="3333873at2"/>
<dbReference type="EMBL" id="SMKX01000101">
    <property type="protein sequence ID" value="TDD53308.1"/>
    <property type="molecule type" value="Genomic_DNA"/>
</dbReference>
<evidence type="ECO:0000256" key="1">
    <source>
        <dbReference type="SAM" id="MobiDB-lite"/>
    </source>
</evidence>
<name>A0A4R4Z5D1_9ACTN</name>
<dbReference type="NCBIfam" id="NF041518">
    <property type="entry name" value="choice_anch_Q"/>
    <property type="match status" value="1"/>
</dbReference>
<evidence type="ECO:0000313" key="2">
    <source>
        <dbReference type="EMBL" id="TDD53308.1"/>
    </source>
</evidence>
<reference evidence="2 3" key="1">
    <citation type="submission" date="2019-03" db="EMBL/GenBank/DDBJ databases">
        <title>Draft genome sequences of novel Actinobacteria.</title>
        <authorList>
            <person name="Sahin N."/>
            <person name="Ay H."/>
            <person name="Saygin H."/>
        </authorList>
    </citation>
    <scope>NUCLEOTIDE SEQUENCE [LARGE SCALE GENOMIC DNA]</scope>
    <source>
        <strain evidence="2 3">JCM 13523</strain>
    </source>
</reference>
<dbReference type="RefSeq" id="WP_132172731.1">
    <property type="nucleotide sequence ID" value="NZ_SMKX01000101.1"/>
</dbReference>
<feature type="region of interest" description="Disordered" evidence="1">
    <location>
        <begin position="18"/>
        <end position="52"/>
    </location>
</feature>
<dbReference type="AlphaFoldDB" id="A0A4R4Z5D1"/>